<feature type="domain" description="Response regulatory" evidence="12">
    <location>
        <begin position="914"/>
        <end position="1031"/>
    </location>
</feature>
<dbReference type="PANTHER" id="PTHR43065">
    <property type="entry name" value="SENSOR HISTIDINE KINASE"/>
    <property type="match status" value="1"/>
</dbReference>
<reference evidence="15" key="1">
    <citation type="submission" date="2021-02" db="EMBL/GenBank/DDBJ databases">
        <title>Rhodobacter shimadae sp. nov., an aerobic anoxygenic phototrophic bacterium isolated from a hot spring.</title>
        <authorList>
            <person name="Muramatsu S."/>
            <person name="Haruta S."/>
            <person name="Hirose S."/>
            <person name="Hanada S."/>
        </authorList>
    </citation>
    <scope>NUCLEOTIDE SEQUENCE</scope>
    <source>
        <strain evidence="15">N10</strain>
    </source>
</reference>
<dbReference type="InterPro" id="IPR000700">
    <property type="entry name" value="PAS-assoc_C"/>
</dbReference>
<dbReference type="Pfam" id="PF00989">
    <property type="entry name" value="PAS"/>
    <property type="match status" value="1"/>
</dbReference>
<keyword evidence="4" id="KW-0808">Transferase</keyword>
<dbReference type="Proteomes" id="UP000826300">
    <property type="component" value="Chromosome"/>
</dbReference>
<dbReference type="InterPro" id="IPR011006">
    <property type="entry name" value="CheY-like_superfamily"/>
</dbReference>
<dbReference type="InterPro" id="IPR013767">
    <property type="entry name" value="PAS_fold"/>
</dbReference>
<dbReference type="InterPro" id="IPR035965">
    <property type="entry name" value="PAS-like_dom_sf"/>
</dbReference>
<dbReference type="SUPFAM" id="SSF52172">
    <property type="entry name" value="CheY-like"/>
    <property type="match status" value="1"/>
</dbReference>
<evidence type="ECO:0000259" key="12">
    <source>
        <dbReference type="PROSITE" id="PS50110"/>
    </source>
</evidence>
<dbReference type="CDD" id="cd00082">
    <property type="entry name" value="HisKA"/>
    <property type="match status" value="1"/>
</dbReference>
<proteinExistence type="predicted"/>
<feature type="modified residue" description="4-aspartylphosphate" evidence="9">
    <location>
        <position position="963"/>
    </location>
</feature>
<dbReference type="PROSITE" id="PS50109">
    <property type="entry name" value="HIS_KIN"/>
    <property type="match status" value="1"/>
</dbReference>
<accession>A0A8G1ECJ0</accession>
<dbReference type="Pfam" id="PF22673">
    <property type="entry name" value="MCP-like_PDC_1"/>
    <property type="match status" value="1"/>
</dbReference>
<keyword evidence="7" id="KW-0067">ATP-binding</keyword>
<dbReference type="SUPFAM" id="SSF55874">
    <property type="entry name" value="ATPase domain of HSP90 chaperone/DNA topoisomerase II/histidine kinase"/>
    <property type="match status" value="1"/>
</dbReference>
<dbReference type="PROSITE" id="PS50113">
    <property type="entry name" value="PAC"/>
    <property type="match status" value="2"/>
</dbReference>
<keyword evidence="5" id="KW-0547">Nucleotide-binding</keyword>
<evidence type="ECO:0000313" key="15">
    <source>
        <dbReference type="EMBL" id="QYZ70705.1"/>
    </source>
</evidence>
<dbReference type="InterPro" id="IPR036097">
    <property type="entry name" value="HisK_dim/P_sf"/>
</dbReference>
<keyword evidence="16" id="KW-1185">Reference proteome</keyword>
<keyword evidence="10" id="KW-0812">Transmembrane</keyword>
<name>A0A8G1ECJ0_9RHOB</name>
<dbReference type="PROSITE" id="PS50110">
    <property type="entry name" value="RESPONSE_REGULATORY"/>
    <property type="match status" value="1"/>
</dbReference>
<feature type="domain" description="PAS" evidence="13">
    <location>
        <begin position="403"/>
        <end position="457"/>
    </location>
</feature>
<dbReference type="PANTHER" id="PTHR43065:SF10">
    <property type="entry name" value="PEROXIDE STRESS-ACTIVATED HISTIDINE KINASE MAK3"/>
    <property type="match status" value="1"/>
</dbReference>
<dbReference type="CDD" id="cd00130">
    <property type="entry name" value="PAS"/>
    <property type="match status" value="2"/>
</dbReference>
<keyword evidence="6" id="KW-0418">Kinase</keyword>
<dbReference type="SMART" id="SM00091">
    <property type="entry name" value="PAS"/>
    <property type="match status" value="2"/>
</dbReference>
<keyword evidence="10" id="KW-0472">Membrane</keyword>
<gene>
    <name evidence="15" type="ORF">JO391_04100</name>
</gene>
<dbReference type="InterPro" id="IPR000014">
    <property type="entry name" value="PAS"/>
</dbReference>
<dbReference type="Pfam" id="PF00512">
    <property type="entry name" value="HisKA"/>
    <property type="match status" value="1"/>
</dbReference>
<evidence type="ECO:0000256" key="10">
    <source>
        <dbReference type="SAM" id="Phobius"/>
    </source>
</evidence>
<keyword evidence="3 9" id="KW-0597">Phosphoprotein</keyword>
<organism evidence="15 16">
    <name type="scientific">Neotabrizicola shimadae</name>
    <dbReference type="NCBI Taxonomy" id="2807096"/>
    <lineage>
        <taxon>Bacteria</taxon>
        <taxon>Pseudomonadati</taxon>
        <taxon>Pseudomonadota</taxon>
        <taxon>Alphaproteobacteria</taxon>
        <taxon>Rhodobacterales</taxon>
        <taxon>Paracoccaceae</taxon>
        <taxon>Neotabrizicola</taxon>
    </lineage>
</organism>
<evidence type="ECO:0000313" key="16">
    <source>
        <dbReference type="Proteomes" id="UP000826300"/>
    </source>
</evidence>
<evidence type="ECO:0000256" key="5">
    <source>
        <dbReference type="ARBA" id="ARBA00022741"/>
    </source>
</evidence>
<dbReference type="AlphaFoldDB" id="A0A8G1ECJ0"/>
<dbReference type="GO" id="GO:0006355">
    <property type="term" value="P:regulation of DNA-templated transcription"/>
    <property type="evidence" value="ECO:0007669"/>
    <property type="project" value="InterPro"/>
</dbReference>
<feature type="transmembrane region" description="Helical" evidence="10">
    <location>
        <begin position="15"/>
        <end position="34"/>
    </location>
</feature>
<evidence type="ECO:0000256" key="2">
    <source>
        <dbReference type="ARBA" id="ARBA00012438"/>
    </source>
</evidence>
<feature type="domain" description="PAC" evidence="14">
    <location>
        <begin position="475"/>
        <end position="527"/>
    </location>
</feature>
<dbReference type="Pfam" id="PF02518">
    <property type="entry name" value="HATPase_c"/>
    <property type="match status" value="1"/>
</dbReference>
<dbReference type="Pfam" id="PF00072">
    <property type="entry name" value="Response_reg"/>
    <property type="match status" value="1"/>
</dbReference>
<evidence type="ECO:0000256" key="8">
    <source>
        <dbReference type="ARBA" id="ARBA00023012"/>
    </source>
</evidence>
<dbReference type="RefSeq" id="WP_220662922.1">
    <property type="nucleotide sequence ID" value="NZ_CP069370.1"/>
</dbReference>
<dbReference type="EC" id="2.7.13.3" evidence="2"/>
<evidence type="ECO:0000256" key="7">
    <source>
        <dbReference type="ARBA" id="ARBA00022840"/>
    </source>
</evidence>
<evidence type="ECO:0000259" key="13">
    <source>
        <dbReference type="PROSITE" id="PS50112"/>
    </source>
</evidence>
<evidence type="ECO:0000259" key="11">
    <source>
        <dbReference type="PROSITE" id="PS50109"/>
    </source>
</evidence>
<evidence type="ECO:0000256" key="1">
    <source>
        <dbReference type="ARBA" id="ARBA00000085"/>
    </source>
</evidence>
<evidence type="ECO:0000256" key="6">
    <source>
        <dbReference type="ARBA" id="ARBA00022777"/>
    </source>
</evidence>
<dbReference type="PROSITE" id="PS50112">
    <property type="entry name" value="PAS"/>
    <property type="match status" value="2"/>
</dbReference>
<evidence type="ECO:0000259" key="14">
    <source>
        <dbReference type="PROSITE" id="PS50113"/>
    </source>
</evidence>
<evidence type="ECO:0000256" key="9">
    <source>
        <dbReference type="PROSITE-ProRule" id="PRU00169"/>
    </source>
</evidence>
<keyword evidence="10" id="KW-1133">Transmembrane helix</keyword>
<dbReference type="EMBL" id="CP069370">
    <property type="protein sequence ID" value="QYZ70705.1"/>
    <property type="molecule type" value="Genomic_DNA"/>
</dbReference>
<dbReference type="Pfam" id="PF08448">
    <property type="entry name" value="PAS_4"/>
    <property type="match status" value="1"/>
</dbReference>
<sequence length="1032" mass="110660">MSEADPAAGLRRRGTLLGLAALVPLLALVAMLAWREYGVARDDILQDLRDAEQVRRAGLEQLAIGVDTHIAVMRSFAEQRLAEDVRLPPWDGTVDWPPDGSADPGASRGLILADPASLTEADRREITAVSSIFALARATHATRPYLRWSYFFAESRHFVAIYPWATFDQMLDPANPAGSLASYFTYDLYTQGEPAANPDRTAYWTPVYVDAGGAGLMVTHAAPVWTGDRFRGVVGTDVLLAFVGDYLASFPAAPGQVVVVDQAGNLIATSEGSAVSDAGPVPAAKVLGDLDISDTGGAFVSRGAMLVSSAPIAGTPFHLVMTLPEARVRDQAAGRLQPFALVVLGIVALFAAVAAIFNRQFVTPAIALSRLATRPADLPADLPAPFRPLANGIVAAAEARAAQTAHLRAMVDGVPLRVVYLDAGLIYRDANREFLEFIGRSRDEVIGAHVRDVLGPEVEAQYQSIAPMIRRGQIGRFEGWIAYKDQGRRFLQVSILPFRAPGEAEPGYLTFTRDLTDLKEAEQEAEANLAALAEREDRYRSVVVSALDGIIVMNDAGVTTEFNPAAEAMFGYPASEAIGQKVGDLIVPTEARHAHNHGMDRYLVSGVPHVIGKRIEVEAMRRDGSRLPVELTVTEMQSEGRRIFVSHLRDLTEPKRLEREMQEGRERLHQVEKLSAMGSLLAGVAHELNNPLAIAVAQSTLLVDKAPDDATRQRAERIRAAAERCGRIVKSFLAMARQKPPQRERLDLPDVIHAALDVVGYSLRSAGVEVETRLPAGLPAVSADRDLLGQVFSNILVNAQQALTSRPMPRLLRITARAEGAEVLVRIEDNGPGVSDAVRHRIFDPYFTTKAVEVGTGIGLSISRNVIETHGGTIGLGTGDLPGACFDIRLPALPPEPAAEAAGAQAPALGQARRILIVDDEPDVAASLAEMLEGRGHAVTTVATSATALDLLRSMPFDALFTDLRMPGMDGAELALRATELRPGLLGHVVLMTGDTVAGPARTAELGLSDIVVLEKPFLPDDVTTALAAVLG</sequence>
<dbReference type="Gene3D" id="3.40.50.2300">
    <property type="match status" value="1"/>
</dbReference>
<dbReference type="InterPro" id="IPR005467">
    <property type="entry name" value="His_kinase_dom"/>
</dbReference>
<evidence type="ECO:0000256" key="3">
    <source>
        <dbReference type="ARBA" id="ARBA00022553"/>
    </source>
</evidence>
<dbReference type="KEGG" id="nsm:JO391_04100"/>
<feature type="transmembrane region" description="Helical" evidence="10">
    <location>
        <begin position="339"/>
        <end position="357"/>
    </location>
</feature>
<dbReference type="SMART" id="SM00387">
    <property type="entry name" value="HATPase_c"/>
    <property type="match status" value="1"/>
</dbReference>
<dbReference type="NCBIfam" id="TIGR00229">
    <property type="entry name" value="sensory_box"/>
    <property type="match status" value="2"/>
</dbReference>
<dbReference type="CDD" id="cd18774">
    <property type="entry name" value="PDC2_HK_sensor"/>
    <property type="match status" value="1"/>
</dbReference>
<dbReference type="GO" id="GO:0005524">
    <property type="term" value="F:ATP binding"/>
    <property type="evidence" value="ECO:0007669"/>
    <property type="project" value="UniProtKB-KW"/>
</dbReference>
<feature type="domain" description="Histidine kinase" evidence="11">
    <location>
        <begin position="683"/>
        <end position="894"/>
    </location>
</feature>
<dbReference type="InterPro" id="IPR003661">
    <property type="entry name" value="HisK_dim/P_dom"/>
</dbReference>
<dbReference type="InterPro" id="IPR013656">
    <property type="entry name" value="PAS_4"/>
</dbReference>
<dbReference type="SMART" id="SM00448">
    <property type="entry name" value="REC"/>
    <property type="match status" value="1"/>
</dbReference>
<protein>
    <recommendedName>
        <fullName evidence="2">histidine kinase</fullName>
        <ecNumber evidence="2">2.7.13.3</ecNumber>
    </recommendedName>
</protein>
<dbReference type="Gene3D" id="1.10.287.130">
    <property type="match status" value="1"/>
</dbReference>
<dbReference type="InterPro" id="IPR036890">
    <property type="entry name" value="HATPase_C_sf"/>
</dbReference>
<feature type="domain" description="PAS" evidence="13">
    <location>
        <begin position="535"/>
        <end position="606"/>
    </location>
</feature>
<keyword evidence="8" id="KW-0902">Two-component regulatory system</keyword>
<feature type="domain" description="PAC" evidence="14">
    <location>
        <begin position="613"/>
        <end position="663"/>
    </location>
</feature>
<dbReference type="GO" id="GO:0000155">
    <property type="term" value="F:phosphorelay sensor kinase activity"/>
    <property type="evidence" value="ECO:0007669"/>
    <property type="project" value="InterPro"/>
</dbReference>
<comment type="catalytic activity">
    <reaction evidence="1">
        <text>ATP + protein L-histidine = ADP + protein N-phospho-L-histidine.</text>
        <dbReference type="EC" id="2.7.13.3"/>
    </reaction>
</comment>
<dbReference type="InterPro" id="IPR001789">
    <property type="entry name" value="Sig_transdc_resp-reg_receiver"/>
</dbReference>
<evidence type="ECO:0000256" key="4">
    <source>
        <dbReference type="ARBA" id="ARBA00022679"/>
    </source>
</evidence>
<dbReference type="InterPro" id="IPR004358">
    <property type="entry name" value="Sig_transdc_His_kin-like_C"/>
</dbReference>
<dbReference type="InterPro" id="IPR003594">
    <property type="entry name" value="HATPase_dom"/>
</dbReference>
<dbReference type="SUPFAM" id="SSF55785">
    <property type="entry name" value="PYP-like sensor domain (PAS domain)"/>
    <property type="match status" value="2"/>
</dbReference>
<dbReference type="Gene3D" id="3.30.450.20">
    <property type="entry name" value="PAS domain"/>
    <property type="match status" value="4"/>
</dbReference>
<dbReference type="PRINTS" id="PR00344">
    <property type="entry name" value="BCTRLSENSOR"/>
</dbReference>
<dbReference type="SUPFAM" id="SSF47384">
    <property type="entry name" value="Homodimeric domain of signal transducing histidine kinase"/>
    <property type="match status" value="1"/>
</dbReference>
<dbReference type="SMART" id="SM00388">
    <property type="entry name" value="HisKA"/>
    <property type="match status" value="1"/>
</dbReference>
<dbReference type="Gene3D" id="3.30.565.10">
    <property type="entry name" value="Histidine kinase-like ATPase, C-terminal domain"/>
    <property type="match status" value="1"/>
</dbReference>
<dbReference type="CDD" id="cd00156">
    <property type="entry name" value="REC"/>
    <property type="match status" value="1"/>
</dbReference>